<evidence type="ECO:0008006" key="4">
    <source>
        <dbReference type="Google" id="ProtNLM"/>
    </source>
</evidence>
<dbReference type="Pfam" id="PF11377">
    <property type="entry name" value="DUF3180"/>
    <property type="match status" value="1"/>
</dbReference>
<evidence type="ECO:0000313" key="2">
    <source>
        <dbReference type="EMBL" id="SDS48397.1"/>
    </source>
</evidence>
<dbReference type="OrthoDB" id="3733293at2"/>
<feature type="transmembrane region" description="Helical" evidence="1">
    <location>
        <begin position="71"/>
        <end position="95"/>
    </location>
</feature>
<dbReference type="AlphaFoldDB" id="A0A1H1SK67"/>
<sequence>MAVGALVGALIGWSIAAISGRDGIPIRVAWSGPITLLAAAAVLVCIAYVLHQRMQVNRIRVDDRQAVAWLALGKAAALLGMLMAGGYLGFAVRFLGDLQTDAPRERVIRSMVAVIGGVAITVAALRIERACMVPPRDDDEKQD</sequence>
<feature type="transmembrane region" description="Helical" evidence="1">
    <location>
        <begin position="107"/>
        <end position="127"/>
    </location>
</feature>
<keyword evidence="3" id="KW-1185">Reference proteome</keyword>
<accession>A0A1H1SK67</accession>
<dbReference type="InterPro" id="IPR021517">
    <property type="entry name" value="DUF3180"/>
</dbReference>
<name>A0A1H1SK67_9ACTN</name>
<keyword evidence="1" id="KW-0812">Transmembrane</keyword>
<dbReference type="EMBL" id="LT629772">
    <property type="protein sequence ID" value="SDS48397.1"/>
    <property type="molecule type" value="Genomic_DNA"/>
</dbReference>
<protein>
    <recommendedName>
        <fullName evidence="4">DUF3180 domain-containing protein</fullName>
    </recommendedName>
</protein>
<feature type="transmembrane region" description="Helical" evidence="1">
    <location>
        <begin position="30"/>
        <end position="50"/>
    </location>
</feature>
<evidence type="ECO:0000313" key="3">
    <source>
        <dbReference type="Proteomes" id="UP000199103"/>
    </source>
</evidence>
<keyword evidence="1" id="KW-1133">Transmembrane helix</keyword>
<dbReference type="STRING" id="630515.SAMN04489812_2047"/>
<gene>
    <name evidence="2" type="ORF">SAMN04489812_2047</name>
</gene>
<reference evidence="2 3" key="1">
    <citation type="submission" date="2016-10" db="EMBL/GenBank/DDBJ databases">
        <authorList>
            <person name="de Groot N.N."/>
        </authorList>
    </citation>
    <scope>NUCLEOTIDE SEQUENCE [LARGE SCALE GENOMIC DNA]</scope>
    <source>
        <strain evidence="2 3">DSM 21800</strain>
    </source>
</reference>
<organism evidence="2 3">
    <name type="scientific">Microlunatus soli</name>
    <dbReference type="NCBI Taxonomy" id="630515"/>
    <lineage>
        <taxon>Bacteria</taxon>
        <taxon>Bacillati</taxon>
        <taxon>Actinomycetota</taxon>
        <taxon>Actinomycetes</taxon>
        <taxon>Propionibacteriales</taxon>
        <taxon>Propionibacteriaceae</taxon>
        <taxon>Microlunatus</taxon>
    </lineage>
</organism>
<evidence type="ECO:0000256" key="1">
    <source>
        <dbReference type="SAM" id="Phobius"/>
    </source>
</evidence>
<proteinExistence type="predicted"/>
<dbReference type="Proteomes" id="UP000199103">
    <property type="component" value="Chromosome I"/>
</dbReference>
<keyword evidence="1" id="KW-0472">Membrane</keyword>
<dbReference type="RefSeq" id="WP_157683347.1">
    <property type="nucleotide sequence ID" value="NZ_LT629772.1"/>
</dbReference>